<dbReference type="InterPro" id="IPR034904">
    <property type="entry name" value="FSCA_dom_sf"/>
</dbReference>
<dbReference type="Pfam" id="PF01106">
    <property type="entry name" value="NifU"/>
    <property type="match status" value="1"/>
</dbReference>
<evidence type="ECO:0000313" key="3">
    <source>
        <dbReference type="EMBL" id="TCV86716.1"/>
    </source>
</evidence>
<dbReference type="AlphaFoldDB" id="A0A4R3Y4M0"/>
<feature type="region of interest" description="Disordered" evidence="1">
    <location>
        <begin position="57"/>
        <end position="86"/>
    </location>
</feature>
<evidence type="ECO:0000256" key="1">
    <source>
        <dbReference type="SAM" id="MobiDB-lite"/>
    </source>
</evidence>
<dbReference type="Gene3D" id="3.30.300.130">
    <property type="entry name" value="Fe-S cluster assembly (FSCA)"/>
    <property type="match status" value="1"/>
</dbReference>
<dbReference type="RefSeq" id="WP_223248474.1">
    <property type="nucleotide sequence ID" value="NZ_BHVT01000076.1"/>
</dbReference>
<protein>
    <submittedName>
        <fullName evidence="3">Fe-S cluster biogenesis protein NfuA</fullName>
    </submittedName>
</protein>
<dbReference type="GO" id="GO:0016226">
    <property type="term" value="P:iron-sulfur cluster assembly"/>
    <property type="evidence" value="ECO:0007669"/>
    <property type="project" value="InterPro"/>
</dbReference>
<dbReference type="EMBL" id="SMCO01000006">
    <property type="protein sequence ID" value="TCV86716.1"/>
    <property type="molecule type" value="Genomic_DNA"/>
</dbReference>
<reference evidence="3 4" key="1">
    <citation type="submission" date="2019-03" db="EMBL/GenBank/DDBJ databases">
        <title>Genomic Encyclopedia of Type Strains, Phase IV (KMG-IV): sequencing the most valuable type-strain genomes for metagenomic binning, comparative biology and taxonomic classification.</title>
        <authorList>
            <person name="Goeker M."/>
        </authorList>
    </citation>
    <scope>NUCLEOTIDE SEQUENCE [LARGE SCALE GENOMIC DNA]</scope>
    <source>
        <strain evidence="3 4">DSM 100309</strain>
    </source>
</reference>
<dbReference type="PANTHER" id="PTHR11178">
    <property type="entry name" value="IRON-SULFUR CLUSTER SCAFFOLD PROTEIN NFU-RELATED"/>
    <property type="match status" value="1"/>
</dbReference>
<proteinExistence type="predicted"/>
<comment type="caution">
    <text evidence="3">The sequence shown here is derived from an EMBL/GenBank/DDBJ whole genome shotgun (WGS) entry which is preliminary data.</text>
</comment>
<sequence length="157" mass="17987">MSDRLDKIPVKHNRFSVEELAERNRLMGLEEATLSQPMRFYSEDELDELYEQDPLTATRISRDQEMAKRKLNAARKPDPNAPPPDRDALIEVLQEARQILLKDGGDLELMEVKGSVVRVRMKGNCVGCPNAVLDLKNVVEKIVMRHFPQVTEVQNTF</sequence>
<dbReference type="SUPFAM" id="SSF117916">
    <property type="entry name" value="Fe-S cluster assembly (FSCA) domain-like"/>
    <property type="match status" value="1"/>
</dbReference>
<dbReference type="InterPro" id="IPR001075">
    <property type="entry name" value="NIF_FeS_clus_asmbl_NifU_C"/>
</dbReference>
<name>A0A4R3Y4M0_9PROT</name>
<dbReference type="GO" id="GO:0051536">
    <property type="term" value="F:iron-sulfur cluster binding"/>
    <property type="evidence" value="ECO:0007669"/>
    <property type="project" value="InterPro"/>
</dbReference>
<accession>A0A4R3Y4M0</accession>
<keyword evidence="4" id="KW-1185">Reference proteome</keyword>
<evidence type="ECO:0000313" key="4">
    <source>
        <dbReference type="Proteomes" id="UP000295367"/>
    </source>
</evidence>
<evidence type="ECO:0000259" key="2">
    <source>
        <dbReference type="Pfam" id="PF01106"/>
    </source>
</evidence>
<organism evidence="3 4">
    <name type="scientific">Sulfurirhabdus autotrophica</name>
    <dbReference type="NCBI Taxonomy" id="1706046"/>
    <lineage>
        <taxon>Bacteria</taxon>
        <taxon>Pseudomonadati</taxon>
        <taxon>Pseudomonadota</taxon>
        <taxon>Betaproteobacteria</taxon>
        <taxon>Nitrosomonadales</taxon>
        <taxon>Sulfuricellaceae</taxon>
        <taxon>Sulfurirhabdus</taxon>
    </lineage>
</organism>
<dbReference type="Proteomes" id="UP000295367">
    <property type="component" value="Unassembled WGS sequence"/>
</dbReference>
<dbReference type="GO" id="GO:0005506">
    <property type="term" value="F:iron ion binding"/>
    <property type="evidence" value="ECO:0007669"/>
    <property type="project" value="InterPro"/>
</dbReference>
<feature type="domain" description="NIF system FeS cluster assembly NifU C-terminal" evidence="2">
    <location>
        <begin position="91"/>
        <end position="154"/>
    </location>
</feature>
<gene>
    <name evidence="3" type="ORF">EDC63_10677</name>
</gene>